<accession>A0A3E0K6M9</accession>
<comment type="caution">
    <text evidence="1">The sequence shown here is derived from an EMBL/GenBank/DDBJ whole genome shotgun (WGS) entry which is preliminary data.</text>
</comment>
<proteinExistence type="predicted"/>
<evidence type="ECO:0000313" key="2">
    <source>
        <dbReference type="Proteomes" id="UP000257014"/>
    </source>
</evidence>
<organism evidence="1 2">
    <name type="scientific">Caldibacillus debilis</name>
    <dbReference type="NCBI Taxonomy" id="301148"/>
    <lineage>
        <taxon>Bacteria</taxon>
        <taxon>Bacillati</taxon>
        <taxon>Bacillota</taxon>
        <taxon>Bacilli</taxon>
        <taxon>Bacillales</taxon>
        <taxon>Bacillaceae</taxon>
        <taxon>Caldibacillus</taxon>
    </lineage>
</organism>
<evidence type="ECO:0000313" key="1">
    <source>
        <dbReference type="EMBL" id="REJ29581.1"/>
    </source>
</evidence>
<reference evidence="1 2" key="1">
    <citation type="submission" date="2018-03" db="EMBL/GenBank/DDBJ databases">
        <authorList>
            <person name="Keele B.F."/>
        </authorList>
    </citation>
    <scope>NUCLEOTIDE SEQUENCE [LARGE SCALE GENOMIC DNA]</scope>
    <source>
        <strain evidence="1">ZCTH4_d</strain>
    </source>
</reference>
<dbReference type="InterPro" id="IPR003772">
    <property type="entry name" value="YceD"/>
</dbReference>
<dbReference type="OrthoDB" id="9790372at2"/>
<name>A0A3E0K6M9_9BACI</name>
<sequence>MKWLISRLRTYRNQTFEFEETVDLSQLKDADPEIRDISPIHVKGSAEIGPKKITFHLHITGELILPCALTLADVRFPLDIHSTEIFLEKEDMEKEAMADEEIHVVEGNAIDLTPVVQELVLLEIPMQVYSENAEQNMLRSGKDWEFIGEGEEKKKIDPRLLKLTQLLEKKD</sequence>
<gene>
    <name evidence="1" type="ORF">C6P37_05520</name>
</gene>
<dbReference type="AlphaFoldDB" id="A0A3E0K6M9"/>
<dbReference type="Proteomes" id="UP000257014">
    <property type="component" value="Unassembled WGS sequence"/>
</dbReference>
<evidence type="ECO:0008006" key="3">
    <source>
        <dbReference type="Google" id="ProtNLM"/>
    </source>
</evidence>
<protein>
    <recommendedName>
        <fullName evidence="3">DUF177 domain-containing protein</fullName>
    </recommendedName>
</protein>
<dbReference type="Pfam" id="PF02620">
    <property type="entry name" value="YceD"/>
    <property type="match status" value="1"/>
</dbReference>
<dbReference type="EMBL" id="QEWE01000014">
    <property type="protein sequence ID" value="REJ29581.1"/>
    <property type="molecule type" value="Genomic_DNA"/>
</dbReference>